<evidence type="ECO:0000256" key="1">
    <source>
        <dbReference type="ARBA" id="ARBA00009437"/>
    </source>
</evidence>
<dbReference type="SUPFAM" id="SSF46785">
    <property type="entry name" value="Winged helix' DNA-binding domain"/>
    <property type="match status" value="1"/>
</dbReference>
<dbReference type="EMBL" id="JACOGF010000002">
    <property type="protein sequence ID" value="MBC3916989.1"/>
    <property type="molecule type" value="Genomic_DNA"/>
</dbReference>
<dbReference type="PANTHER" id="PTHR30537:SF5">
    <property type="entry name" value="HTH-TYPE TRANSCRIPTIONAL ACTIVATOR TTDR-RELATED"/>
    <property type="match status" value="1"/>
</dbReference>
<comment type="caution">
    <text evidence="6">The sequence shown here is derived from an EMBL/GenBank/DDBJ whole genome shotgun (WGS) entry which is preliminary data.</text>
</comment>
<evidence type="ECO:0000313" key="7">
    <source>
        <dbReference type="Proteomes" id="UP000650424"/>
    </source>
</evidence>
<dbReference type="Pfam" id="PF00126">
    <property type="entry name" value="HTH_1"/>
    <property type="match status" value="1"/>
</dbReference>
<evidence type="ECO:0000256" key="4">
    <source>
        <dbReference type="ARBA" id="ARBA00023163"/>
    </source>
</evidence>
<feature type="domain" description="HTH lysR-type" evidence="5">
    <location>
        <begin position="11"/>
        <end position="66"/>
    </location>
</feature>
<keyword evidence="2" id="KW-0805">Transcription regulation</keyword>
<accession>A0ABR6ZMF9</accession>
<dbReference type="Proteomes" id="UP000650424">
    <property type="component" value="Unassembled WGS sequence"/>
</dbReference>
<protein>
    <submittedName>
        <fullName evidence="6">LysR family transcriptional regulator</fullName>
    </submittedName>
</protein>
<dbReference type="PROSITE" id="PS50931">
    <property type="entry name" value="HTH_LYSR"/>
    <property type="match status" value="1"/>
</dbReference>
<dbReference type="SUPFAM" id="SSF53850">
    <property type="entry name" value="Periplasmic binding protein-like II"/>
    <property type="match status" value="1"/>
</dbReference>
<name>A0ABR6ZMF9_9BURK</name>
<reference evidence="6 7" key="1">
    <citation type="submission" date="2020-08" db="EMBL/GenBank/DDBJ databases">
        <title>Novel species isolated from subtropical streams in China.</title>
        <authorList>
            <person name="Lu H."/>
        </authorList>
    </citation>
    <scope>NUCLEOTIDE SEQUENCE [LARGE SCALE GENOMIC DNA]</scope>
    <source>
        <strain evidence="6 7">CY18W</strain>
    </source>
</reference>
<keyword evidence="3" id="KW-0238">DNA-binding</keyword>
<keyword evidence="4" id="KW-0804">Transcription</keyword>
<dbReference type="InterPro" id="IPR036390">
    <property type="entry name" value="WH_DNA-bd_sf"/>
</dbReference>
<evidence type="ECO:0000259" key="5">
    <source>
        <dbReference type="PROSITE" id="PS50931"/>
    </source>
</evidence>
<gene>
    <name evidence="6" type="ORF">H8L32_05825</name>
</gene>
<dbReference type="Pfam" id="PF03466">
    <property type="entry name" value="LysR_substrate"/>
    <property type="match status" value="1"/>
</dbReference>
<organism evidence="6 7">
    <name type="scientific">Undibacterium hunanense</name>
    <dbReference type="NCBI Taxonomy" id="2762292"/>
    <lineage>
        <taxon>Bacteria</taxon>
        <taxon>Pseudomonadati</taxon>
        <taxon>Pseudomonadota</taxon>
        <taxon>Betaproteobacteria</taxon>
        <taxon>Burkholderiales</taxon>
        <taxon>Oxalobacteraceae</taxon>
        <taxon>Undibacterium</taxon>
    </lineage>
</organism>
<dbReference type="InterPro" id="IPR005119">
    <property type="entry name" value="LysR_subst-bd"/>
</dbReference>
<keyword evidence="7" id="KW-1185">Reference proteome</keyword>
<dbReference type="InterPro" id="IPR058163">
    <property type="entry name" value="LysR-type_TF_proteobact-type"/>
</dbReference>
<proteinExistence type="inferred from homology"/>
<evidence type="ECO:0000313" key="6">
    <source>
        <dbReference type="EMBL" id="MBC3916989.1"/>
    </source>
</evidence>
<dbReference type="PRINTS" id="PR00039">
    <property type="entry name" value="HTHLYSR"/>
</dbReference>
<dbReference type="InterPro" id="IPR036388">
    <property type="entry name" value="WH-like_DNA-bd_sf"/>
</dbReference>
<dbReference type="RefSeq" id="WP_186946206.1">
    <property type="nucleotide sequence ID" value="NZ_JACOGF010000002.1"/>
</dbReference>
<sequence>MSLPLVQLAFLDQLKGFVAVGRRMSITHAAADLCLTQSAVSRQILTLEQHLGVKLLTRGHRSIAFTAEGERLFRSADVAIRQLQDVMGEIGAGTQSRAVTISASIGVTGLWLLPRLNAFQKLHPGIDIRLSASNRVGDLNKEGIDLAIRYTNAKLAPDKAVRLFEESIAPVAHPSLAIKPKKSGKMTVKWPLLEFDESQKSWLSWHDWLDRDAMQNAKTHGILRFNQYDQVIQAAMAGQGIALGRLELIQNLLDDGRLQQLMPARTQGQAGHAYWLLQAHETPGTECQQVMQWLMAEASKTREWVLPVT</sequence>
<evidence type="ECO:0000256" key="3">
    <source>
        <dbReference type="ARBA" id="ARBA00023125"/>
    </source>
</evidence>
<dbReference type="PANTHER" id="PTHR30537">
    <property type="entry name" value="HTH-TYPE TRANSCRIPTIONAL REGULATOR"/>
    <property type="match status" value="1"/>
</dbReference>
<dbReference type="Gene3D" id="1.10.10.10">
    <property type="entry name" value="Winged helix-like DNA-binding domain superfamily/Winged helix DNA-binding domain"/>
    <property type="match status" value="1"/>
</dbReference>
<evidence type="ECO:0000256" key="2">
    <source>
        <dbReference type="ARBA" id="ARBA00023015"/>
    </source>
</evidence>
<comment type="similarity">
    <text evidence="1">Belongs to the LysR transcriptional regulatory family.</text>
</comment>
<dbReference type="Gene3D" id="3.40.190.10">
    <property type="entry name" value="Periplasmic binding protein-like II"/>
    <property type="match status" value="2"/>
</dbReference>
<dbReference type="InterPro" id="IPR000847">
    <property type="entry name" value="LysR_HTH_N"/>
</dbReference>